<dbReference type="PATRIC" id="fig|1201294.9.peg.2193"/>
<keyword evidence="2" id="KW-0813">Transport</keyword>
<comment type="function">
    <text evidence="1">Rubredoxin is a small nonheme, iron protein lacking acid-labile sulfide. Its single Fe, chelated to 4 Cys, functions as an electron acceptor and may also stabilize the conformation of the molecule.</text>
</comment>
<dbReference type="InterPro" id="IPR024935">
    <property type="entry name" value="Rubredoxin_dom"/>
</dbReference>
<evidence type="ECO:0000313" key="9">
    <source>
        <dbReference type="Proteomes" id="UP000009007"/>
    </source>
</evidence>
<dbReference type="PROSITE" id="PS50903">
    <property type="entry name" value="RUBREDOXIN_LIKE"/>
    <property type="match status" value="2"/>
</dbReference>
<reference evidence="9" key="1">
    <citation type="journal article" date="2012" name="J. Bacteriol.">
        <title>Complete genome sequence of the hydrogenotrophic, methanogenic archaeon Methanoculleus bourgensis strain MS2T, isolated from a sewage sludge digester.</title>
        <authorList>
            <person name="Maus I."/>
            <person name="Wibberg D."/>
            <person name="Stantscheff R."/>
            <person name="Eikmeyer F.G."/>
            <person name="Seffner A."/>
            <person name="Boelter J."/>
            <person name="Szczepanowski R."/>
            <person name="Blom J."/>
            <person name="Jaenicke S."/>
            <person name="Konig H."/>
            <person name="Puhler A."/>
            <person name="Schluter A."/>
        </authorList>
    </citation>
    <scope>NUCLEOTIDE SEQUENCE [LARGE SCALE GENOMIC DNA]</scope>
    <source>
        <strain evidence="9">ATCC 43281 / DSM 3045 / OCM 15 / MS2</strain>
    </source>
</reference>
<evidence type="ECO:0000259" key="7">
    <source>
        <dbReference type="PROSITE" id="PS50903"/>
    </source>
</evidence>
<dbReference type="HOGENOM" id="CLU_144047_0_0_2"/>
<keyword evidence="9" id="KW-1185">Reference proteome</keyword>
<dbReference type="PRINTS" id="PR00163">
    <property type="entry name" value="RUBREDOXIN"/>
</dbReference>
<evidence type="ECO:0000313" key="8">
    <source>
        <dbReference type="EMBL" id="CCJ36921.1"/>
    </source>
</evidence>
<keyword evidence="4 6" id="KW-0249">Electron transport</keyword>
<keyword evidence="3 6" id="KW-0479">Metal-binding</keyword>
<organism evidence="8 9">
    <name type="scientific">Methanoculleus bourgensis (strain ATCC 43281 / DSM 3045 / OCM 15 / MS2)</name>
    <name type="common">Methanogenium bourgense</name>
    <dbReference type="NCBI Taxonomy" id="1201294"/>
    <lineage>
        <taxon>Archaea</taxon>
        <taxon>Methanobacteriati</taxon>
        <taxon>Methanobacteriota</taxon>
        <taxon>Stenosarchaea group</taxon>
        <taxon>Methanomicrobia</taxon>
        <taxon>Methanomicrobiales</taxon>
        <taxon>Methanomicrobiaceae</taxon>
        <taxon>Methanoculleus</taxon>
    </lineage>
</organism>
<dbReference type="BioCyc" id="MBOU1201294:BN140_RS09965-MONOMER"/>
<dbReference type="STRING" id="1201294.BN140_1998"/>
<comment type="similarity">
    <text evidence="6">Belongs to the rubredoxin family.</text>
</comment>
<sequence>MAKSMQPYRCGVCGYIYEPGRGEPGQKIPPGTAFEELPADYTCPVCGAGPRSFLLLAGRTGRYLCVACGYIYDPERGEPKRGIPPGTDFRDLPESYICPVCGVYAKVGKQAFIAID</sequence>
<evidence type="ECO:0000256" key="6">
    <source>
        <dbReference type="RuleBase" id="RU003820"/>
    </source>
</evidence>
<protein>
    <recommendedName>
        <fullName evidence="6">Rubredoxin</fullName>
    </recommendedName>
</protein>
<keyword evidence="5 6" id="KW-0408">Iron</keyword>
<feature type="domain" description="Rubredoxin-like" evidence="7">
    <location>
        <begin position="5"/>
        <end position="57"/>
    </location>
</feature>
<dbReference type="Pfam" id="PF00301">
    <property type="entry name" value="Rubredoxin"/>
    <property type="match status" value="2"/>
</dbReference>
<dbReference type="KEGG" id="mbg:BN140_1998"/>
<dbReference type="GO" id="GO:0005506">
    <property type="term" value="F:iron ion binding"/>
    <property type="evidence" value="ECO:0007669"/>
    <property type="project" value="UniProtKB-UniRule"/>
</dbReference>
<dbReference type="GO" id="GO:0009055">
    <property type="term" value="F:electron transfer activity"/>
    <property type="evidence" value="ECO:0007669"/>
    <property type="project" value="TreeGrafter"/>
</dbReference>
<dbReference type="GO" id="GO:0043448">
    <property type="term" value="P:alkane catabolic process"/>
    <property type="evidence" value="ECO:0007669"/>
    <property type="project" value="TreeGrafter"/>
</dbReference>
<evidence type="ECO:0000256" key="1">
    <source>
        <dbReference type="ARBA" id="ARBA00002360"/>
    </source>
</evidence>
<dbReference type="PANTHER" id="PTHR47627:SF1">
    <property type="entry name" value="RUBREDOXIN-1-RELATED"/>
    <property type="match status" value="1"/>
</dbReference>
<dbReference type="PANTHER" id="PTHR47627">
    <property type="entry name" value="RUBREDOXIN"/>
    <property type="match status" value="1"/>
</dbReference>
<proteinExistence type="inferred from homology"/>
<dbReference type="SUPFAM" id="SSF57802">
    <property type="entry name" value="Rubredoxin-like"/>
    <property type="match status" value="2"/>
</dbReference>
<evidence type="ECO:0000256" key="4">
    <source>
        <dbReference type="ARBA" id="ARBA00022982"/>
    </source>
</evidence>
<evidence type="ECO:0000256" key="3">
    <source>
        <dbReference type="ARBA" id="ARBA00022723"/>
    </source>
</evidence>
<dbReference type="GeneID" id="13355080"/>
<accession>I7KDJ8</accession>
<feature type="domain" description="Rubredoxin-like" evidence="7">
    <location>
        <begin position="60"/>
        <end position="115"/>
    </location>
</feature>
<dbReference type="CDD" id="cd00730">
    <property type="entry name" value="rubredoxin"/>
    <property type="match status" value="2"/>
</dbReference>
<evidence type="ECO:0000256" key="5">
    <source>
        <dbReference type="ARBA" id="ARBA00023004"/>
    </source>
</evidence>
<name>I7KDJ8_METBM</name>
<dbReference type="AlphaFoldDB" id="I7KDJ8"/>
<gene>
    <name evidence="8" type="ordered locus">BN140_1998</name>
</gene>
<dbReference type="Proteomes" id="UP000009007">
    <property type="component" value="Chromosome I"/>
</dbReference>
<evidence type="ECO:0000256" key="2">
    <source>
        <dbReference type="ARBA" id="ARBA00022448"/>
    </source>
</evidence>
<dbReference type="Gene3D" id="2.20.28.10">
    <property type="match status" value="2"/>
</dbReference>
<dbReference type="RefSeq" id="WP_014867894.1">
    <property type="nucleotide sequence ID" value="NC_018227.2"/>
</dbReference>
<dbReference type="EMBL" id="HE964772">
    <property type="protein sequence ID" value="CCJ36921.1"/>
    <property type="molecule type" value="Genomic_DNA"/>
</dbReference>
<dbReference type="InterPro" id="IPR050526">
    <property type="entry name" value="Rubredoxin_ET"/>
</dbReference>
<dbReference type="InterPro" id="IPR024934">
    <property type="entry name" value="Rubredoxin-like_dom"/>
</dbReference>
<comment type="cofactor">
    <cofactor evidence="6">
        <name>Fe(3+)</name>
        <dbReference type="ChEBI" id="CHEBI:29034"/>
    </cofactor>
</comment>